<dbReference type="EMBL" id="GDID01000291">
    <property type="protein sequence ID" value="JAP96315.1"/>
    <property type="molecule type" value="Transcribed_RNA"/>
</dbReference>
<feature type="site" description="Lowers pKa of active site Tyr" evidence="3">
    <location>
        <position position="59"/>
    </location>
</feature>
<proteinExistence type="predicted"/>
<reference evidence="5" key="1">
    <citation type="submission" date="2015-07" db="EMBL/GenBank/DDBJ databases">
        <title>Adaptation to a free-living lifestyle via gene acquisitions in the diplomonad Trepomonas sp. PC1.</title>
        <authorList>
            <person name="Xu F."/>
            <person name="Jerlstrom-Hultqvist J."/>
            <person name="Kolisko M."/>
            <person name="Simpson A.G.B."/>
            <person name="Roger A.J."/>
            <person name="Svard S.G."/>
            <person name="Andersson J.O."/>
        </authorList>
    </citation>
    <scope>NUCLEOTIDE SEQUENCE</scope>
    <source>
        <strain evidence="5">PC1</strain>
    </source>
</reference>
<sequence length="296" mass="34541">TWKLDDKQAEDLTYQAIKIGYRTIDCAYEYLNEKGIGRGIQRALEENICKREDLFIVSKLWNSFHDPTWAERQLLRSLENLQLSYLDCFVVHWPLAFQQVSKNETTDPDLIELYPRLNNQILYQKISLQRTWEAMETFVAKKLTKHIGVSNYTVAQLFDLLNYCTIQPFCNQIESHFWFQNTKLVEFCQAQNVKVVCYSPFGGCYDYGELAGQSIFRDGVVQKMASDKKCEISDLALNWHAQRGVHVIPRSSKLVNLSKNLHYQKTDVENDKITKLEKGVRFNDAARVFWGVPIFE</sequence>
<dbReference type="Pfam" id="PF00248">
    <property type="entry name" value="Aldo_ket_red"/>
    <property type="match status" value="1"/>
</dbReference>
<feature type="non-terminal residue" evidence="5">
    <location>
        <position position="296"/>
    </location>
</feature>
<dbReference type="PRINTS" id="PR00069">
    <property type="entry name" value="ALDKETRDTASE"/>
</dbReference>
<dbReference type="InterPro" id="IPR020471">
    <property type="entry name" value="AKR"/>
</dbReference>
<dbReference type="PANTHER" id="PTHR11732">
    <property type="entry name" value="ALDO/KETO REDUCTASE"/>
    <property type="match status" value="1"/>
</dbReference>
<gene>
    <name evidence="5" type="ORF">TPC1_10388</name>
</gene>
<dbReference type="SUPFAM" id="SSF51430">
    <property type="entry name" value="NAD(P)-linked oxidoreductase"/>
    <property type="match status" value="1"/>
</dbReference>
<feature type="active site" description="Proton donor" evidence="1">
    <location>
        <position position="30"/>
    </location>
</feature>
<evidence type="ECO:0000313" key="5">
    <source>
        <dbReference type="EMBL" id="JAP96315.1"/>
    </source>
</evidence>
<evidence type="ECO:0000259" key="4">
    <source>
        <dbReference type="Pfam" id="PF00248"/>
    </source>
</evidence>
<evidence type="ECO:0000256" key="3">
    <source>
        <dbReference type="PIRSR" id="PIRSR000097-3"/>
    </source>
</evidence>
<name>A0A146KL92_9EUKA</name>
<organism evidence="5">
    <name type="scientific">Trepomonas sp. PC1</name>
    <dbReference type="NCBI Taxonomy" id="1076344"/>
    <lineage>
        <taxon>Eukaryota</taxon>
        <taxon>Metamonada</taxon>
        <taxon>Diplomonadida</taxon>
        <taxon>Hexamitidae</taxon>
        <taxon>Hexamitinae</taxon>
        <taxon>Trepomonas</taxon>
    </lineage>
</organism>
<feature type="non-terminal residue" evidence="5">
    <location>
        <position position="1"/>
    </location>
</feature>
<dbReference type="AlphaFoldDB" id="A0A146KL92"/>
<evidence type="ECO:0000256" key="2">
    <source>
        <dbReference type="PIRSR" id="PIRSR000097-2"/>
    </source>
</evidence>
<evidence type="ECO:0000256" key="1">
    <source>
        <dbReference type="PIRSR" id="PIRSR000097-1"/>
    </source>
</evidence>
<dbReference type="PROSITE" id="PS00062">
    <property type="entry name" value="ALDOKETO_REDUCTASE_2"/>
    <property type="match status" value="1"/>
</dbReference>
<dbReference type="InterPro" id="IPR023210">
    <property type="entry name" value="NADP_OxRdtase_dom"/>
</dbReference>
<dbReference type="GO" id="GO:0016491">
    <property type="term" value="F:oxidoreductase activity"/>
    <property type="evidence" value="ECO:0007669"/>
    <property type="project" value="InterPro"/>
</dbReference>
<feature type="binding site" evidence="2">
    <location>
        <position position="92"/>
    </location>
    <ligand>
        <name>substrate</name>
    </ligand>
</feature>
<feature type="domain" description="NADP-dependent oxidoreductase" evidence="4">
    <location>
        <begin position="3"/>
        <end position="277"/>
    </location>
</feature>
<protein>
    <submittedName>
        <fullName evidence="5">Aldose reductase</fullName>
    </submittedName>
</protein>
<accession>A0A146KL92</accession>
<dbReference type="InterPro" id="IPR036812">
    <property type="entry name" value="NAD(P)_OxRdtase_dom_sf"/>
</dbReference>
<dbReference type="InterPro" id="IPR018170">
    <property type="entry name" value="Aldo/ket_reductase_CS"/>
</dbReference>
<dbReference type="Gene3D" id="3.20.20.100">
    <property type="entry name" value="NADP-dependent oxidoreductase domain"/>
    <property type="match status" value="1"/>
</dbReference>
<dbReference type="PIRSF" id="PIRSF000097">
    <property type="entry name" value="AKR"/>
    <property type="match status" value="1"/>
</dbReference>